<dbReference type="AlphaFoldDB" id="X5HMD0"/>
<keyword evidence="14" id="KW-1185">Reference proteome</keyword>
<evidence type="ECO:0000256" key="4">
    <source>
        <dbReference type="ARBA" id="ARBA00022679"/>
    </source>
</evidence>
<comment type="pathway">
    <text evidence="10">Isoprenoid biosynthesis; isopentenyl diphosphate biosynthesis via DXP pathway; isopentenyl diphosphate from 1-deoxy-D-xylulose 5-phosphate: step 3/6.</text>
</comment>
<sequence>MKSCSLVVLRAPAKINLFLLVTGRDSGFHLIDSFFCFTHDFCDTIELISSTQSVHSVEFLNASHPIESQNSITKVLSFIESYADSYFDVRITKNIPVAAGMGGGSADAAALLRYFSSVYSISAPVLREIALSIGLDTIACLHGSPCHVTGKGEQILPLPKRNVLRSLLLVCPKVAVDTSMVYRCFHESDAAFSAKLENVPDYFTFEGALTLPNDLTDAAICIAPVIRDVLNDIRNCVGNKFAKLCGSGPTCIGVFDTEENLGNACSKLRRDWWAKVVQISL</sequence>
<dbReference type="Proteomes" id="UP000023755">
    <property type="component" value="Chromosome"/>
</dbReference>
<dbReference type="GO" id="GO:0005524">
    <property type="term" value="F:ATP binding"/>
    <property type="evidence" value="ECO:0007669"/>
    <property type="project" value="UniProtKB-UniRule"/>
</dbReference>
<dbReference type="InterPro" id="IPR014721">
    <property type="entry name" value="Ribsml_uS5_D2-typ_fold_subgr"/>
</dbReference>
<accession>X5HMD0</accession>
<dbReference type="OrthoDB" id="9809438at2"/>
<evidence type="ECO:0000313" key="14">
    <source>
        <dbReference type="Proteomes" id="UP000023755"/>
    </source>
</evidence>
<proteinExistence type="inferred from homology"/>
<organism evidence="13 14">
    <name type="scientific">Neorickettsia helminthoeca str. Oregon</name>
    <dbReference type="NCBI Taxonomy" id="1286528"/>
    <lineage>
        <taxon>Bacteria</taxon>
        <taxon>Pseudomonadati</taxon>
        <taxon>Pseudomonadota</taxon>
        <taxon>Alphaproteobacteria</taxon>
        <taxon>Rickettsiales</taxon>
        <taxon>Anaplasmataceae</taxon>
        <taxon>Neorickettsia</taxon>
    </lineage>
</organism>
<gene>
    <name evidence="10" type="primary">ispE</name>
    <name evidence="13" type="ORF">NHE_0682</name>
</gene>
<dbReference type="PIRSF" id="PIRSF010376">
    <property type="entry name" value="IspE"/>
    <property type="match status" value="1"/>
</dbReference>
<feature type="active site" evidence="10">
    <location>
        <position position="136"/>
    </location>
</feature>
<evidence type="ECO:0000256" key="5">
    <source>
        <dbReference type="ARBA" id="ARBA00022741"/>
    </source>
</evidence>
<keyword evidence="6 10" id="KW-0418">Kinase</keyword>
<keyword evidence="8 10" id="KW-0414">Isoprene biosynthesis</keyword>
<dbReference type="STRING" id="1286528.NHE_0682"/>
<evidence type="ECO:0000256" key="3">
    <source>
        <dbReference type="ARBA" id="ARBA00017473"/>
    </source>
</evidence>
<keyword evidence="5 10" id="KW-0547">Nucleotide-binding</keyword>
<dbReference type="InterPro" id="IPR036554">
    <property type="entry name" value="GHMP_kinase_C_sf"/>
</dbReference>
<dbReference type="GO" id="GO:0050515">
    <property type="term" value="F:4-(cytidine 5'-diphospho)-2-C-methyl-D-erythritol kinase activity"/>
    <property type="evidence" value="ECO:0007669"/>
    <property type="project" value="UniProtKB-UniRule"/>
</dbReference>
<comment type="similarity">
    <text evidence="1 10">Belongs to the GHMP kinase family. IspE subfamily.</text>
</comment>
<dbReference type="Gene3D" id="3.30.230.10">
    <property type="match status" value="1"/>
</dbReference>
<evidence type="ECO:0000256" key="10">
    <source>
        <dbReference type="HAMAP-Rule" id="MF_00061"/>
    </source>
</evidence>
<evidence type="ECO:0000259" key="11">
    <source>
        <dbReference type="Pfam" id="PF00288"/>
    </source>
</evidence>
<dbReference type="InterPro" id="IPR004424">
    <property type="entry name" value="IspE"/>
</dbReference>
<dbReference type="SUPFAM" id="SSF55060">
    <property type="entry name" value="GHMP Kinase, C-terminal domain"/>
    <property type="match status" value="1"/>
</dbReference>
<dbReference type="PANTHER" id="PTHR43527:SF2">
    <property type="entry name" value="4-DIPHOSPHOCYTIDYL-2-C-METHYL-D-ERYTHRITOL KINASE, CHLOROPLASTIC"/>
    <property type="match status" value="1"/>
</dbReference>
<dbReference type="HAMAP" id="MF_00061">
    <property type="entry name" value="IspE"/>
    <property type="match status" value="1"/>
</dbReference>
<reference evidence="13 14" key="1">
    <citation type="submission" date="2014-03" db="EMBL/GenBank/DDBJ databases">
        <title>Sequencing and Comparison of Genomes and Transcriptome Profiles of Human Ehrlichiosis Agents.</title>
        <authorList>
            <person name="Lin M."/>
            <person name="Daugherty S.C."/>
            <person name="Nagaraj S."/>
            <person name="Cheng Z."/>
            <person name="Xiong Q."/>
            <person name="Lin F.-Y."/>
            <person name="Sengamalay N."/>
            <person name="Ott S."/>
            <person name="Godinez A."/>
            <person name="Tallon L.J."/>
            <person name="Sadzewicz L."/>
            <person name="Fraser C.M."/>
            <person name="Dunning Hotopp J.C."/>
            <person name="Rikihisa Y."/>
        </authorList>
    </citation>
    <scope>NUCLEOTIDE SEQUENCE [LARGE SCALE GENOMIC DNA]</scope>
    <source>
        <strain evidence="13 14">Oregon</strain>
    </source>
</reference>
<dbReference type="InterPro" id="IPR020568">
    <property type="entry name" value="Ribosomal_Su5_D2-typ_SF"/>
</dbReference>
<dbReference type="UniPathway" id="UPA00056">
    <property type="reaction ID" value="UER00094"/>
</dbReference>
<protein>
    <recommendedName>
        <fullName evidence="3 10">4-diphosphocytidyl-2-C-methyl-D-erythritol kinase</fullName>
        <shortName evidence="10">CMK</shortName>
        <ecNumber evidence="2 10">2.7.1.148</ecNumber>
    </recommendedName>
    <alternativeName>
        <fullName evidence="9 10">4-(cytidine-5'-diphospho)-2-C-methyl-D-erythritol kinase</fullName>
    </alternativeName>
</protein>
<feature type="binding site" evidence="10">
    <location>
        <begin position="96"/>
        <end position="106"/>
    </location>
    <ligand>
        <name>ATP</name>
        <dbReference type="ChEBI" id="CHEBI:30616"/>
    </ligand>
</feature>
<evidence type="ECO:0000256" key="8">
    <source>
        <dbReference type="ARBA" id="ARBA00023229"/>
    </source>
</evidence>
<dbReference type="InterPro" id="IPR013750">
    <property type="entry name" value="GHMP_kinase_C_dom"/>
</dbReference>
<keyword evidence="4 10" id="KW-0808">Transferase</keyword>
<dbReference type="SUPFAM" id="SSF54211">
    <property type="entry name" value="Ribosomal protein S5 domain 2-like"/>
    <property type="match status" value="1"/>
</dbReference>
<evidence type="ECO:0000313" key="13">
    <source>
        <dbReference type="EMBL" id="AHX11615.1"/>
    </source>
</evidence>
<dbReference type="EC" id="2.7.1.148" evidence="2 10"/>
<comment type="catalytic activity">
    <reaction evidence="10">
        <text>4-CDP-2-C-methyl-D-erythritol + ATP = 4-CDP-2-C-methyl-D-erythritol 2-phosphate + ADP + H(+)</text>
        <dbReference type="Rhea" id="RHEA:18437"/>
        <dbReference type="ChEBI" id="CHEBI:15378"/>
        <dbReference type="ChEBI" id="CHEBI:30616"/>
        <dbReference type="ChEBI" id="CHEBI:57823"/>
        <dbReference type="ChEBI" id="CHEBI:57919"/>
        <dbReference type="ChEBI" id="CHEBI:456216"/>
        <dbReference type="EC" id="2.7.1.148"/>
    </reaction>
</comment>
<dbReference type="KEGG" id="nhm:NHE_0682"/>
<dbReference type="InterPro" id="IPR006204">
    <property type="entry name" value="GHMP_kinase_N_dom"/>
</dbReference>
<evidence type="ECO:0000256" key="1">
    <source>
        <dbReference type="ARBA" id="ARBA00009684"/>
    </source>
</evidence>
<dbReference type="EMBL" id="CP007481">
    <property type="protein sequence ID" value="AHX11615.1"/>
    <property type="molecule type" value="Genomic_DNA"/>
</dbReference>
<feature type="active site" evidence="10">
    <location>
        <position position="14"/>
    </location>
</feature>
<feature type="domain" description="GHMP kinase C-terminal" evidence="12">
    <location>
        <begin position="213"/>
        <end position="271"/>
    </location>
</feature>
<dbReference type="Pfam" id="PF08544">
    <property type="entry name" value="GHMP_kinases_C"/>
    <property type="match status" value="1"/>
</dbReference>
<feature type="domain" description="GHMP kinase N-terminal" evidence="11">
    <location>
        <begin position="71"/>
        <end position="143"/>
    </location>
</feature>
<evidence type="ECO:0000259" key="12">
    <source>
        <dbReference type="Pfam" id="PF08544"/>
    </source>
</evidence>
<name>X5HMD0_9RICK</name>
<dbReference type="GO" id="GO:0019288">
    <property type="term" value="P:isopentenyl diphosphate biosynthetic process, methylerythritol 4-phosphate pathway"/>
    <property type="evidence" value="ECO:0007669"/>
    <property type="project" value="UniProtKB-UniRule"/>
</dbReference>
<dbReference type="GO" id="GO:0016114">
    <property type="term" value="P:terpenoid biosynthetic process"/>
    <property type="evidence" value="ECO:0007669"/>
    <property type="project" value="InterPro"/>
</dbReference>
<evidence type="ECO:0000256" key="6">
    <source>
        <dbReference type="ARBA" id="ARBA00022777"/>
    </source>
</evidence>
<dbReference type="PANTHER" id="PTHR43527">
    <property type="entry name" value="4-DIPHOSPHOCYTIDYL-2-C-METHYL-D-ERYTHRITOL KINASE, CHLOROPLASTIC"/>
    <property type="match status" value="1"/>
</dbReference>
<evidence type="ECO:0000256" key="7">
    <source>
        <dbReference type="ARBA" id="ARBA00022840"/>
    </source>
</evidence>
<dbReference type="Gene3D" id="3.30.70.890">
    <property type="entry name" value="GHMP kinase, C-terminal domain"/>
    <property type="match status" value="1"/>
</dbReference>
<evidence type="ECO:0000256" key="2">
    <source>
        <dbReference type="ARBA" id="ARBA00012052"/>
    </source>
</evidence>
<dbReference type="HOGENOM" id="CLU_053057_2_0_5"/>
<dbReference type="Pfam" id="PF00288">
    <property type="entry name" value="GHMP_kinases_N"/>
    <property type="match status" value="1"/>
</dbReference>
<dbReference type="RefSeq" id="WP_038559870.1">
    <property type="nucleotide sequence ID" value="NZ_CP007481.1"/>
</dbReference>
<evidence type="ECO:0000256" key="9">
    <source>
        <dbReference type="ARBA" id="ARBA00032554"/>
    </source>
</evidence>
<keyword evidence="7 10" id="KW-0067">ATP-binding</keyword>
<comment type="function">
    <text evidence="10">Catalyzes the phosphorylation of the position 2 hydroxy group of 4-diphosphocytidyl-2C-methyl-D-erythritol.</text>
</comment>